<feature type="repeat" description="WD" evidence="3">
    <location>
        <begin position="106"/>
        <end position="149"/>
    </location>
</feature>
<proteinExistence type="predicted"/>
<sequence>MRMIDNPADGEVSMPPDDTVAALAFSPINQPYNYLISGSWDNQVRCWMVRKNPATNQWTGEPKAVQNHAGPVLDVAWSDDGTKAFTASVDKTVKMWDLGSNTFQQVASHDAAVRTIHWIKAPQYSCVMTTSWDKTMKFWDVRQPTPVITKTLPERSYCADVLYPMAVVSTANRGIVIYKLDPTPTEYRTSSDSPLKFQHRCVSIFCDERKEPTGYAIGSTEGRVAVQYVQPKDPKSNFTFKCHRSNGTTSTTQDIYAVNDIAFHPEHGTMATVGSDGRYSFWDKDARTRLKMSDLFEQSVTRCCFNARGEVFAYAIGYDWSKGYEHATPAKKNRIFLHECYEDLKPKAKASTTR</sequence>
<evidence type="ECO:0000256" key="1">
    <source>
        <dbReference type="ARBA" id="ARBA00022574"/>
    </source>
</evidence>
<reference evidence="4 5" key="1">
    <citation type="submission" date="2020-10" db="EMBL/GenBank/DDBJ databases">
        <authorList>
            <person name="Klimov P.B."/>
            <person name="Dyachkov S.M."/>
            <person name="Chetverikov P.E."/>
        </authorList>
    </citation>
    <scope>NUCLEOTIDE SEQUENCE [LARGE SCALE GENOMIC DNA]</scope>
    <source>
        <strain evidence="4">BMOC 18-1129-001#AD2665</strain>
        <tissue evidence="4">Entire mites</tissue>
    </source>
</reference>
<dbReference type="SUPFAM" id="SSF50978">
    <property type="entry name" value="WD40 repeat-like"/>
    <property type="match status" value="1"/>
</dbReference>
<accession>A0ABQ7SB30</accession>
<feature type="non-terminal residue" evidence="4">
    <location>
        <position position="1"/>
    </location>
</feature>
<protein>
    <submittedName>
        <fullName evidence="4">mRNA export factor</fullName>
    </submittedName>
</protein>
<keyword evidence="1 3" id="KW-0853">WD repeat</keyword>
<dbReference type="InterPro" id="IPR019775">
    <property type="entry name" value="WD40_repeat_CS"/>
</dbReference>
<dbReference type="PROSITE" id="PS50294">
    <property type="entry name" value="WD_REPEATS_REGION"/>
    <property type="match status" value="1"/>
</dbReference>
<dbReference type="InterPro" id="IPR015943">
    <property type="entry name" value="WD40/YVTN_repeat-like_dom_sf"/>
</dbReference>
<organism evidence="4 5">
    <name type="scientific">Fragariocoptes setiger</name>
    <dbReference type="NCBI Taxonomy" id="1670756"/>
    <lineage>
        <taxon>Eukaryota</taxon>
        <taxon>Metazoa</taxon>
        <taxon>Ecdysozoa</taxon>
        <taxon>Arthropoda</taxon>
        <taxon>Chelicerata</taxon>
        <taxon>Arachnida</taxon>
        <taxon>Acari</taxon>
        <taxon>Acariformes</taxon>
        <taxon>Trombidiformes</taxon>
        <taxon>Prostigmata</taxon>
        <taxon>Eupodina</taxon>
        <taxon>Eriophyoidea</taxon>
        <taxon>Phytoptidae</taxon>
        <taxon>Fragariocoptes</taxon>
    </lineage>
</organism>
<name>A0ABQ7SB30_9ACAR</name>
<evidence type="ECO:0000256" key="3">
    <source>
        <dbReference type="PROSITE-ProRule" id="PRU00221"/>
    </source>
</evidence>
<keyword evidence="2" id="KW-0677">Repeat</keyword>
<feature type="repeat" description="WD" evidence="3">
    <location>
        <begin position="258"/>
        <end position="292"/>
    </location>
</feature>
<dbReference type="InterPro" id="IPR036322">
    <property type="entry name" value="WD40_repeat_dom_sf"/>
</dbReference>
<dbReference type="PRINTS" id="PR00320">
    <property type="entry name" value="GPROTEINBRPT"/>
</dbReference>
<evidence type="ECO:0000256" key="2">
    <source>
        <dbReference type="ARBA" id="ARBA00022737"/>
    </source>
</evidence>
<dbReference type="Gene3D" id="2.130.10.10">
    <property type="entry name" value="YVTN repeat-like/Quinoprotein amine dehydrogenase"/>
    <property type="match status" value="1"/>
</dbReference>
<feature type="repeat" description="WD" evidence="3">
    <location>
        <begin position="65"/>
        <end position="106"/>
    </location>
</feature>
<dbReference type="SMART" id="SM00320">
    <property type="entry name" value="WD40"/>
    <property type="match status" value="4"/>
</dbReference>
<dbReference type="Proteomes" id="UP000825002">
    <property type="component" value="Unassembled WGS sequence"/>
</dbReference>
<dbReference type="PROSITE" id="PS50082">
    <property type="entry name" value="WD_REPEATS_2"/>
    <property type="match status" value="3"/>
</dbReference>
<comment type="caution">
    <text evidence="4">The sequence shown here is derived from an EMBL/GenBank/DDBJ whole genome shotgun (WGS) entry which is preliminary data.</text>
</comment>
<gene>
    <name evidence="4" type="primary">rae1</name>
    <name evidence="4" type="ORF">GZH46_00824</name>
</gene>
<keyword evidence="5" id="KW-1185">Reference proteome</keyword>
<dbReference type="InterPro" id="IPR020472">
    <property type="entry name" value="WD40_PAC1"/>
</dbReference>
<dbReference type="Pfam" id="PF00400">
    <property type="entry name" value="WD40"/>
    <property type="match status" value="4"/>
</dbReference>
<dbReference type="PROSITE" id="PS00678">
    <property type="entry name" value="WD_REPEATS_1"/>
    <property type="match status" value="2"/>
</dbReference>
<dbReference type="InterPro" id="IPR001680">
    <property type="entry name" value="WD40_rpt"/>
</dbReference>
<dbReference type="EMBL" id="JAIFTH010000108">
    <property type="protein sequence ID" value="KAG9510625.1"/>
    <property type="molecule type" value="Genomic_DNA"/>
</dbReference>
<evidence type="ECO:0000313" key="5">
    <source>
        <dbReference type="Proteomes" id="UP000825002"/>
    </source>
</evidence>
<evidence type="ECO:0000313" key="4">
    <source>
        <dbReference type="EMBL" id="KAG9510625.1"/>
    </source>
</evidence>
<dbReference type="PANTHER" id="PTHR10971">
    <property type="entry name" value="MRNA EXPORT FACTOR AND BUB3"/>
    <property type="match status" value="1"/>
</dbReference>